<feature type="chain" id="PRO_5032623021" description="TPM domain-containing protein" evidence="2">
    <location>
        <begin position="18"/>
        <end position="273"/>
    </location>
</feature>
<dbReference type="Gene3D" id="3.10.310.50">
    <property type="match status" value="1"/>
</dbReference>
<protein>
    <recommendedName>
        <fullName evidence="3">TPM domain-containing protein</fullName>
    </recommendedName>
</protein>
<dbReference type="PANTHER" id="PTHR30373:SF2">
    <property type="entry name" value="UPF0603 PROTEIN YGCG"/>
    <property type="match status" value="1"/>
</dbReference>
<dbReference type="EMBL" id="JACHOB010000005">
    <property type="protein sequence ID" value="MBB4659812.1"/>
    <property type="molecule type" value="Genomic_DNA"/>
</dbReference>
<feature type="signal peptide" evidence="2">
    <location>
        <begin position="1"/>
        <end position="17"/>
    </location>
</feature>
<comment type="caution">
    <text evidence="4">The sequence shown here is derived from an EMBL/GenBank/DDBJ whole genome shotgun (WGS) entry which is preliminary data.</text>
</comment>
<reference evidence="4 5" key="1">
    <citation type="submission" date="2020-08" db="EMBL/GenBank/DDBJ databases">
        <title>Genomic Encyclopedia of Type Strains, Phase IV (KMG-IV): sequencing the most valuable type-strain genomes for metagenomic binning, comparative biology and taxonomic classification.</title>
        <authorList>
            <person name="Goeker M."/>
        </authorList>
    </citation>
    <scope>NUCLEOTIDE SEQUENCE [LARGE SCALE GENOMIC DNA]</scope>
    <source>
        <strain evidence="4 5">DSM 102850</strain>
    </source>
</reference>
<evidence type="ECO:0000313" key="4">
    <source>
        <dbReference type="EMBL" id="MBB4659812.1"/>
    </source>
</evidence>
<feature type="domain" description="TPM" evidence="3">
    <location>
        <begin position="30"/>
        <end position="159"/>
    </location>
</feature>
<feature type="transmembrane region" description="Helical" evidence="1">
    <location>
        <begin position="187"/>
        <end position="203"/>
    </location>
</feature>
<accession>A0A840I5X3</accession>
<dbReference type="RefSeq" id="WP_183818787.1">
    <property type="nucleotide sequence ID" value="NZ_JACHOB010000005.1"/>
</dbReference>
<evidence type="ECO:0000313" key="5">
    <source>
        <dbReference type="Proteomes" id="UP000563524"/>
    </source>
</evidence>
<dbReference type="Pfam" id="PF04536">
    <property type="entry name" value="TPM_phosphatase"/>
    <property type="match status" value="1"/>
</dbReference>
<sequence length="273" mass="29011">MRRAVPTVLALVPLVTAAWGQDFPALTGRVVDAAEVLSPQTERALTLRLQDWESQSADQIVVATVPSLGGLEITEYGYRLGREWGIGVAEGLDERSLDNGAILLVAPNEREVRIEVGYGLEGTLTDALSSTIIQRAVLPAFREGDYDRGVTEGVVGMIAVLSGDPVSWQDRRERAGERPMADGEGGIPWPLLIFVLFVLLSLWPRRRGRVLFDSDRRRRRYDPGADALGWIFASQIGRGGYGSGGGFSGGGFSGGGFSGGGGSFGGGGASGSW</sequence>
<evidence type="ECO:0000259" key="3">
    <source>
        <dbReference type="Pfam" id="PF04536"/>
    </source>
</evidence>
<keyword evidence="1" id="KW-1133">Transmembrane helix</keyword>
<gene>
    <name evidence="4" type="ORF">GGQ59_002353</name>
</gene>
<dbReference type="InterPro" id="IPR007621">
    <property type="entry name" value="TPM_dom"/>
</dbReference>
<keyword evidence="1" id="KW-0812">Transmembrane</keyword>
<keyword evidence="1" id="KW-0472">Membrane</keyword>
<proteinExistence type="predicted"/>
<name>A0A840I5X3_9PROT</name>
<organism evidence="4 5">
    <name type="scientific">Parvularcula dongshanensis</name>
    <dbReference type="NCBI Taxonomy" id="1173995"/>
    <lineage>
        <taxon>Bacteria</taxon>
        <taxon>Pseudomonadati</taxon>
        <taxon>Pseudomonadota</taxon>
        <taxon>Alphaproteobacteria</taxon>
        <taxon>Parvularculales</taxon>
        <taxon>Parvularculaceae</taxon>
        <taxon>Parvularcula</taxon>
    </lineage>
</organism>
<evidence type="ECO:0000256" key="2">
    <source>
        <dbReference type="SAM" id="SignalP"/>
    </source>
</evidence>
<dbReference type="Proteomes" id="UP000563524">
    <property type="component" value="Unassembled WGS sequence"/>
</dbReference>
<keyword evidence="5" id="KW-1185">Reference proteome</keyword>
<dbReference type="AlphaFoldDB" id="A0A840I5X3"/>
<dbReference type="PANTHER" id="PTHR30373">
    <property type="entry name" value="UPF0603 PROTEIN YGCG"/>
    <property type="match status" value="1"/>
</dbReference>
<keyword evidence="2" id="KW-0732">Signal</keyword>
<evidence type="ECO:0000256" key="1">
    <source>
        <dbReference type="SAM" id="Phobius"/>
    </source>
</evidence>